<dbReference type="InterPro" id="IPR003661">
    <property type="entry name" value="HisK_dim/P_dom"/>
</dbReference>
<organism evidence="5">
    <name type="scientific">Candidatus Kentrum sp. SD</name>
    <dbReference type="NCBI Taxonomy" id="2126332"/>
    <lineage>
        <taxon>Bacteria</taxon>
        <taxon>Pseudomonadati</taxon>
        <taxon>Pseudomonadota</taxon>
        <taxon>Gammaproteobacteria</taxon>
        <taxon>Candidatus Kentrum</taxon>
    </lineage>
</organism>
<gene>
    <name evidence="5" type="ORF">BECKSD772D_GA0070982_10293</name>
</gene>
<dbReference type="PROSITE" id="PS50110">
    <property type="entry name" value="RESPONSE_REGULATORY"/>
    <property type="match status" value="1"/>
</dbReference>
<protein>
    <recommendedName>
        <fullName evidence="2">histidine kinase</fullName>
        <ecNumber evidence="2">2.7.13.3</ecNumber>
    </recommendedName>
</protein>
<dbReference type="Gene3D" id="3.40.50.2300">
    <property type="match status" value="1"/>
</dbReference>
<feature type="modified residue" description="4-aspartylphosphate" evidence="3">
    <location>
        <position position="56"/>
    </location>
</feature>
<dbReference type="SUPFAM" id="SSF47384">
    <property type="entry name" value="Homodimeric domain of signal transducing histidine kinase"/>
    <property type="match status" value="1"/>
</dbReference>
<sequence length="868" mass="99257">MESKKLLVIDDNAAFREAVTGAGEDAGWVVYAHENLNEIKTWLSTHASDVDVVLFDWQLPRQRRRDYAKLLQKHGLTGNTLLLSGAMDDVRERFVEEYGLAGARLKPFDLGRFEEEVELLSRSKMPDLREMLDKVSPAVDILDKNLNILWSNNSAKDKKLTREQRLIVKWLQVEIEKDSERNAVRRIDWDGEKERFLESRLYSIDKGGYWLTRDWRNEGERPHDHEFFNLEEKNPKLDHWLRAVARLLAQRYAISRFRVYKIAPLPNTEGLEQKHPPLVVPKFQSGGGIESSTKAWLRGGFEPRCVPYAEEALQSNDEPTPIWIKDSEDSSICENLARVRYGEKGTSRVSFPVHTPDDGRIVALLALDRRLDHIKELQEFDREVVELAARMASDEAGILSQEQWSLMRGLVEDIGGRIGRWLRDDEKQRTADWHDSISKMLLDTFAANWHSPEMTYEGISQVCQLLAKTWNKEEISGMIRGSTPWPPQTQKSLLISDWYLALISGDAWQAVAGWGDAYEICRQHNGQMVNIPRDIVTTSKAWQAIVIQEFQTWSKDVFAPSCIGDERYKAIGSWLAVPMQVEGKVRAWMTVHSPHAHYFTAFHIKLLEHAAQRLLPLLAAAQRETRARSVFTAAVMHEVKNDSHTALMVLDLVQQEMDREVAGEVKEYLTEIRHHLEGLNTLGQDTLDIFRTGGNRRAQEWGDAERDITATLGNLLENSTLGWRILYEDTEFQSDFQEGLAICKVRIPRILDFKRVLRVLLHNAFRHGEHWVHMAVELQDDTGTNRQLRLTIRNGAYGDVISGLRRTFGSAMDNPGASPLTRGRLGLAVAKQLTLEVGGSLSELQYTKQDEDRGQTTICLHWPIEVVA</sequence>
<evidence type="ECO:0000256" key="2">
    <source>
        <dbReference type="ARBA" id="ARBA00012438"/>
    </source>
</evidence>
<dbReference type="InterPro" id="IPR036890">
    <property type="entry name" value="HATPase_C_sf"/>
</dbReference>
<dbReference type="InterPro" id="IPR036097">
    <property type="entry name" value="HisK_dim/P_sf"/>
</dbReference>
<dbReference type="AlphaFoldDB" id="A0A451BKR7"/>
<dbReference type="InterPro" id="IPR011006">
    <property type="entry name" value="CheY-like_superfamily"/>
</dbReference>
<dbReference type="Gene3D" id="3.30.450.40">
    <property type="match status" value="1"/>
</dbReference>
<dbReference type="SUPFAM" id="SSF52172">
    <property type="entry name" value="CheY-like"/>
    <property type="match status" value="1"/>
</dbReference>
<dbReference type="EMBL" id="CAADHB010000029">
    <property type="protein sequence ID" value="VFK78895.1"/>
    <property type="molecule type" value="Genomic_DNA"/>
</dbReference>
<comment type="catalytic activity">
    <reaction evidence="1">
        <text>ATP + protein L-histidine = ADP + protein N-phospho-L-histidine.</text>
        <dbReference type="EC" id="2.7.13.3"/>
    </reaction>
</comment>
<dbReference type="CDD" id="cd00082">
    <property type="entry name" value="HisKA"/>
    <property type="match status" value="1"/>
</dbReference>
<proteinExistence type="predicted"/>
<dbReference type="InterPro" id="IPR029016">
    <property type="entry name" value="GAF-like_dom_sf"/>
</dbReference>
<evidence type="ECO:0000313" key="5">
    <source>
        <dbReference type="EMBL" id="VFK78895.1"/>
    </source>
</evidence>
<dbReference type="SMART" id="SM00448">
    <property type="entry name" value="REC"/>
    <property type="match status" value="1"/>
</dbReference>
<evidence type="ECO:0000256" key="1">
    <source>
        <dbReference type="ARBA" id="ARBA00000085"/>
    </source>
</evidence>
<name>A0A451BKR7_9GAMM</name>
<feature type="domain" description="Response regulatory" evidence="4">
    <location>
        <begin position="5"/>
        <end position="121"/>
    </location>
</feature>
<keyword evidence="3" id="KW-0597">Phosphoprotein</keyword>
<keyword evidence="5" id="KW-0418">Kinase</keyword>
<evidence type="ECO:0000256" key="3">
    <source>
        <dbReference type="PROSITE-ProRule" id="PRU00169"/>
    </source>
</evidence>
<dbReference type="SUPFAM" id="SSF55781">
    <property type="entry name" value="GAF domain-like"/>
    <property type="match status" value="1"/>
</dbReference>
<dbReference type="InterPro" id="IPR001789">
    <property type="entry name" value="Sig_transdc_resp-reg_receiver"/>
</dbReference>
<keyword evidence="5" id="KW-0808">Transferase</keyword>
<accession>A0A451BKR7</accession>
<dbReference type="Pfam" id="PF00072">
    <property type="entry name" value="Response_reg"/>
    <property type="match status" value="1"/>
</dbReference>
<reference evidence="5" key="1">
    <citation type="submission" date="2019-02" db="EMBL/GenBank/DDBJ databases">
        <authorList>
            <person name="Gruber-Vodicka R. H."/>
            <person name="Seah K. B. B."/>
        </authorList>
    </citation>
    <scope>NUCLEOTIDE SEQUENCE</scope>
    <source>
        <strain evidence="5">BECK_S127</strain>
    </source>
</reference>
<dbReference type="Gene3D" id="3.30.565.10">
    <property type="entry name" value="Histidine kinase-like ATPase, C-terminal domain"/>
    <property type="match status" value="1"/>
</dbReference>
<dbReference type="GO" id="GO:0000155">
    <property type="term" value="F:phosphorelay sensor kinase activity"/>
    <property type="evidence" value="ECO:0007669"/>
    <property type="project" value="InterPro"/>
</dbReference>
<dbReference type="EC" id="2.7.13.3" evidence="2"/>
<evidence type="ECO:0000259" key="4">
    <source>
        <dbReference type="PROSITE" id="PS50110"/>
    </source>
</evidence>
<dbReference type="Gene3D" id="1.10.287.130">
    <property type="match status" value="1"/>
</dbReference>